<dbReference type="AlphaFoldDB" id="A0A9W4U3Z6"/>
<feature type="region of interest" description="Disordered" evidence="1">
    <location>
        <begin position="101"/>
        <end position="124"/>
    </location>
</feature>
<evidence type="ECO:0000313" key="2">
    <source>
        <dbReference type="EMBL" id="CAI6272013.1"/>
    </source>
</evidence>
<feature type="compositionally biased region" description="Polar residues" evidence="1">
    <location>
        <begin position="115"/>
        <end position="124"/>
    </location>
</feature>
<evidence type="ECO:0000313" key="3">
    <source>
        <dbReference type="Proteomes" id="UP001152607"/>
    </source>
</evidence>
<keyword evidence="3" id="KW-1185">Reference proteome</keyword>
<evidence type="ECO:0000256" key="1">
    <source>
        <dbReference type="SAM" id="MobiDB-lite"/>
    </source>
</evidence>
<gene>
    <name evidence="2" type="ORF">PDIGIT_LOCUS1762</name>
</gene>
<dbReference type="Proteomes" id="UP001152607">
    <property type="component" value="Unassembled WGS sequence"/>
</dbReference>
<organism evidence="2 3">
    <name type="scientific">Periconia digitata</name>
    <dbReference type="NCBI Taxonomy" id="1303443"/>
    <lineage>
        <taxon>Eukaryota</taxon>
        <taxon>Fungi</taxon>
        <taxon>Dikarya</taxon>
        <taxon>Ascomycota</taxon>
        <taxon>Pezizomycotina</taxon>
        <taxon>Dothideomycetes</taxon>
        <taxon>Pleosporomycetidae</taxon>
        <taxon>Pleosporales</taxon>
        <taxon>Massarineae</taxon>
        <taxon>Periconiaceae</taxon>
        <taxon>Periconia</taxon>
    </lineage>
</organism>
<comment type="caution">
    <text evidence="2">The sequence shown here is derived from an EMBL/GenBank/DDBJ whole genome shotgun (WGS) entry which is preliminary data.</text>
</comment>
<accession>A0A9W4U3Z6</accession>
<dbReference type="EMBL" id="CAOQHR010000001">
    <property type="protein sequence ID" value="CAI6272013.1"/>
    <property type="molecule type" value="Genomic_DNA"/>
</dbReference>
<proteinExistence type="predicted"/>
<name>A0A9W4U3Z6_9PLEO</name>
<sequence length="124" mass="14138">MIPFSIFKSINFSRRLPCLLRVLPLVLWTRPAHLHPSHASWNPSIISLPCNHLSTLAYMYAMPCTFSSSLEHSPSPHVYMHTQMQNTIRHVVQCSPLSLHSSRESRNIHRPAINTPGQTRPSPH</sequence>
<reference evidence="2" key="1">
    <citation type="submission" date="2023-01" db="EMBL/GenBank/DDBJ databases">
        <authorList>
            <person name="Van Ghelder C."/>
            <person name="Rancurel C."/>
        </authorList>
    </citation>
    <scope>NUCLEOTIDE SEQUENCE</scope>
    <source>
        <strain evidence="2">CNCM I-4278</strain>
    </source>
</reference>
<protein>
    <submittedName>
        <fullName evidence="2">Uncharacterized protein</fullName>
    </submittedName>
</protein>